<evidence type="ECO:0000256" key="1">
    <source>
        <dbReference type="SAM" id="MobiDB-lite"/>
    </source>
</evidence>
<keyword evidence="5" id="KW-1185">Reference proteome</keyword>
<keyword evidence="2" id="KW-0472">Membrane</keyword>
<feature type="region of interest" description="Disordered" evidence="1">
    <location>
        <begin position="60"/>
        <end position="86"/>
    </location>
</feature>
<proteinExistence type="predicted"/>
<dbReference type="InterPro" id="IPR045597">
    <property type="entry name" value="DUF6458"/>
</dbReference>
<feature type="transmembrane region" description="Helical" evidence="2">
    <location>
        <begin position="29"/>
        <end position="52"/>
    </location>
</feature>
<dbReference type="RefSeq" id="WP_345479352.1">
    <property type="nucleotide sequence ID" value="NZ_BAABLP010000001.1"/>
</dbReference>
<protein>
    <recommendedName>
        <fullName evidence="3">DUF6458 domain-containing protein</fullName>
    </recommendedName>
</protein>
<keyword evidence="2" id="KW-0812">Transmembrane</keyword>
<evidence type="ECO:0000313" key="4">
    <source>
        <dbReference type="EMBL" id="GAA4737572.1"/>
    </source>
</evidence>
<comment type="caution">
    <text evidence="4">The sequence shown here is derived from an EMBL/GenBank/DDBJ whole genome shotgun (WGS) entry which is preliminary data.</text>
</comment>
<dbReference type="EMBL" id="BAABLP010000001">
    <property type="protein sequence ID" value="GAA4737572.1"/>
    <property type="molecule type" value="Genomic_DNA"/>
</dbReference>
<evidence type="ECO:0000313" key="5">
    <source>
        <dbReference type="Proteomes" id="UP001500121"/>
    </source>
</evidence>
<name>A0ABP8YTZ0_9MICO</name>
<reference evidence="5" key="1">
    <citation type="journal article" date="2019" name="Int. J. Syst. Evol. Microbiol.">
        <title>The Global Catalogue of Microorganisms (GCM) 10K type strain sequencing project: providing services to taxonomists for standard genome sequencing and annotation.</title>
        <authorList>
            <consortium name="The Broad Institute Genomics Platform"/>
            <consortium name="The Broad Institute Genome Sequencing Center for Infectious Disease"/>
            <person name="Wu L."/>
            <person name="Ma J."/>
        </authorList>
    </citation>
    <scope>NUCLEOTIDE SEQUENCE [LARGE SCALE GENOMIC DNA]</scope>
    <source>
        <strain evidence="5">JCM 19015</strain>
    </source>
</reference>
<evidence type="ECO:0000259" key="3">
    <source>
        <dbReference type="Pfam" id="PF20059"/>
    </source>
</evidence>
<dbReference type="Proteomes" id="UP001500121">
    <property type="component" value="Unassembled WGS sequence"/>
</dbReference>
<organism evidence="4 5">
    <name type="scientific">Amnibacterium soli</name>
    <dbReference type="NCBI Taxonomy" id="1282736"/>
    <lineage>
        <taxon>Bacteria</taxon>
        <taxon>Bacillati</taxon>
        <taxon>Actinomycetota</taxon>
        <taxon>Actinomycetes</taxon>
        <taxon>Micrococcales</taxon>
        <taxon>Microbacteriaceae</taxon>
        <taxon>Amnibacterium</taxon>
    </lineage>
</organism>
<feature type="compositionally biased region" description="Polar residues" evidence="1">
    <location>
        <begin position="71"/>
        <end position="86"/>
    </location>
</feature>
<accession>A0ABP8YTZ0</accession>
<dbReference type="Pfam" id="PF20059">
    <property type="entry name" value="DUF6458"/>
    <property type="match status" value="1"/>
</dbReference>
<evidence type="ECO:0000256" key="2">
    <source>
        <dbReference type="SAM" id="Phobius"/>
    </source>
</evidence>
<gene>
    <name evidence="4" type="ORF">GCM10025783_05020</name>
</gene>
<keyword evidence="2" id="KW-1133">Transmembrane helix</keyword>
<feature type="domain" description="DUF6458" evidence="3">
    <location>
        <begin position="1"/>
        <end position="78"/>
    </location>
</feature>
<sequence length="86" mass="8883">MTMGTGVVLFVIGAILAFAVKIQTSFISLSTAGAILMVAGAVVFVIGLALALRGRRTVTTARTTADPMSAQGVTERSTRTTDPNQL</sequence>